<dbReference type="InterPro" id="IPR005119">
    <property type="entry name" value="LysR_subst-bd"/>
</dbReference>
<dbReference type="InterPro" id="IPR036390">
    <property type="entry name" value="WH_DNA-bd_sf"/>
</dbReference>
<dbReference type="InterPro" id="IPR000847">
    <property type="entry name" value="LysR_HTH_N"/>
</dbReference>
<dbReference type="PANTHER" id="PTHR30579">
    <property type="entry name" value="TRANSCRIPTIONAL REGULATOR"/>
    <property type="match status" value="1"/>
</dbReference>
<keyword evidence="4" id="KW-0804">Transcription</keyword>
<evidence type="ECO:0000256" key="2">
    <source>
        <dbReference type="ARBA" id="ARBA00023015"/>
    </source>
</evidence>
<comment type="similarity">
    <text evidence="1">Belongs to the LysR transcriptional regulatory family.</text>
</comment>
<name>A0A162LI93_9PROT</name>
<evidence type="ECO:0000259" key="5">
    <source>
        <dbReference type="PROSITE" id="PS50931"/>
    </source>
</evidence>
<dbReference type="Pfam" id="PF03466">
    <property type="entry name" value="LysR_substrate"/>
    <property type="match status" value="1"/>
</dbReference>
<dbReference type="InterPro" id="IPR050176">
    <property type="entry name" value="LTTR"/>
</dbReference>
<dbReference type="Gene3D" id="1.10.10.10">
    <property type="entry name" value="Winged helix-like DNA-binding domain superfamily/Winged helix DNA-binding domain"/>
    <property type="match status" value="1"/>
</dbReference>
<keyword evidence="3" id="KW-0238">DNA-binding</keyword>
<protein>
    <submittedName>
        <fullName evidence="6">LysR family transcriptional regulator</fullName>
    </submittedName>
</protein>
<accession>A0A162LI93</accession>
<evidence type="ECO:0000256" key="3">
    <source>
        <dbReference type="ARBA" id="ARBA00023125"/>
    </source>
</evidence>
<keyword evidence="2" id="KW-0805">Transcription regulation</keyword>
<proteinExistence type="inferred from homology"/>
<comment type="caution">
    <text evidence="6">The sequence shown here is derived from an EMBL/GenBank/DDBJ whole genome shotgun (WGS) entry which is preliminary data.</text>
</comment>
<dbReference type="EMBL" id="LPZR01000071">
    <property type="protein sequence ID" value="KYO55116.1"/>
    <property type="molecule type" value="Genomic_DNA"/>
</dbReference>
<evidence type="ECO:0000313" key="7">
    <source>
        <dbReference type="Proteomes" id="UP000075787"/>
    </source>
</evidence>
<dbReference type="PROSITE" id="PS50931">
    <property type="entry name" value="HTH_LYSR"/>
    <property type="match status" value="1"/>
</dbReference>
<evidence type="ECO:0000256" key="1">
    <source>
        <dbReference type="ARBA" id="ARBA00009437"/>
    </source>
</evidence>
<dbReference type="Gene3D" id="3.40.190.10">
    <property type="entry name" value="Periplasmic binding protein-like II"/>
    <property type="match status" value="2"/>
</dbReference>
<dbReference type="GO" id="GO:0003700">
    <property type="term" value="F:DNA-binding transcription factor activity"/>
    <property type="evidence" value="ECO:0007669"/>
    <property type="project" value="InterPro"/>
</dbReference>
<dbReference type="GeneID" id="97243257"/>
<feature type="domain" description="HTH lysR-type" evidence="5">
    <location>
        <begin position="2"/>
        <end position="59"/>
    </location>
</feature>
<organism evidence="6 7">
    <name type="scientific">Tistrella mobilis</name>
    <dbReference type="NCBI Taxonomy" id="171437"/>
    <lineage>
        <taxon>Bacteria</taxon>
        <taxon>Pseudomonadati</taxon>
        <taxon>Pseudomonadota</taxon>
        <taxon>Alphaproteobacteria</taxon>
        <taxon>Geminicoccales</taxon>
        <taxon>Geminicoccaceae</taxon>
        <taxon>Tistrella</taxon>
    </lineage>
</organism>
<dbReference type="OrthoDB" id="9789529at2"/>
<dbReference type="AlphaFoldDB" id="A0A162LI93"/>
<dbReference type="PANTHER" id="PTHR30579:SF7">
    <property type="entry name" value="HTH-TYPE TRANSCRIPTIONAL REGULATOR LRHA-RELATED"/>
    <property type="match status" value="1"/>
</dbReference>
<dbReference type="FunFam" id="1.10.10.10:FF:000001">
    <property type="entry name" value="LysR family transcriptional regulator"/>
    <property type="match status" value="1"/>
</dbReference>
<dbReference type="PRINTS" id="PR00039">
    <property type="entry name" value="HTHLYSR"/>
</dbReference>
<evidence type="ECO:0000313" key="6">
    <source>
        <dbReference type="EMBL" id="KYO55116.1"/>
    </source>
</evidence>
<reference evidence="6 7" key="1">
    <citation type="submission" date="2015-12" db="EMBL/GenBank/DDBJ databases">
        <title>Genome sequence of Tistrella mobilis MCCC 1A02139.</title>
        <authorList>
            <person name="Lu L."/>
            <person name="Lai Q."/>
            <person name="Shao Z."/>
            <person name="Qian P."/>
        </authorList>
    </citation>
    <scope>NUCLEOTIDE SEQUENCE [LARGE SCALE GENOMIC DNA]</scope>
    <source>
        <strain evidence="6 7">MCCC 1A02139</strain>
    </source>
</reference>
<gene>
    <name evidence="6" type="ORF">AUP44_24160</name>
</gene>
<evidence type="ECO:0000256" key="4">
    <source>
        <dbReference type="ARBA" id="ARBA00023163"/>
    </source>
</evidence>
<dbReference type="SUPFAM" id="SSF46785">
    <property type="entry name" value="Winged helix' DNA-binding domain"/>
    <property type="match status" value="1"/>
</dbReference>
<sequence length="290" mass="31181">MLDPVQLRSFMAVAEAGSFTAAARGLGLGQSTVSQHVARLEAAAGRRLIDRDTHHLSLTTDGEAMLGFARAMLAVEDRARAHFAARELHGRLRFGASEDFVTSRLGRVLESFVRDHPAIDLEITVALSGTLHRMLDDGLLDLVLAKRRLGRPRGRPVHREPLIWAARSADIADPARPLPLIAFPPPSITRAAAIDALDRAGRAWRIVCTSGSLSGLKAAADAGLGVMVQPRSMRPHGLVELEGGPGLPALEEVEFIIEDVSVRRPPDSPEARAARILTEALVVGGIWRNG</sequence>
<dbReference type="Pfam" id="PF00126">
    <property type="entry name" value="HTH_1"/>
    <property type="match status" value="1"/>
</dbReference>
<dbReference type="GO" id="GO:0003677">
    <property type="term" value="F:DNA binding"/>
    <property type="evidence" value="ECO:0007669"/>
    <property type="project" value="UniProtKB-KW"/>
</dbReference>
<dbReference type="RefSeq" id="WP_062762492.1">
    <property type="nucleotide sequence ID" value="NZ_CP121045.1"/>
</dbReference>
<dbReference type="Proteomes" id="UP000075787">
    <property type="component" value="Unassembled WGS sequence"/>
</dbReference>
<dbReference type="SUPFAM" id="SSF53850">
    <property type="entry name" value="Periplasmic binding protein-like II"/>
    <property type="match status" value="1"/>
</dbReference>
<dbReference type="InterPro" id="IPR036388">
    <property type="entry name" value="WH-like_DNA-bd_sf"/>
</dbReference>